<organism evidence="2 3">
    <name type="scientific">Massariosphaeria phaeospora</name>
    <dbReference type="NCBI Taxonomy" id="100035"/>
    <lineage>
        <taxon>Eukaryota</taxon>
        <taxon>Fungi</taxon>
        <taxon>Dikarya</taxon>
        <taxon>Ascomycota</taxon>
        <taxon>Pezizomycotina</taxon>
        <taxon>Dothideomycetes</taxon>
        <taxon>Pleosporomycetidae</taxon>
        <taxon>Pleosporales</taxon>
        <taxon>Pleosporales incertae sedis</taxon>
        <taxon>Massariosphaeria</taxon>
    </lineage>
</organism>
<dbReference type="EMBL" id="JAADJZ010000030">
    <property type="protein sequence ID" value="KAF2865983.1"/>
    <property type="molecule type" value="Genomic_DNA"/>
</dbReference>
<reference evidence="2 3" key="1">
    <citation type="submission" date="2020-01" db="EMBL/GenBank/DDBJ databases">
        <authorList>
            <consortium name="DOE Joint Genome Institute"/>
            <person name="Haridas S."/>
            <person name="Albert R."/>
            <person name="Binder M."/>
            <person name="Bloem J."/>
            <person name="Labutti K."/>
            <person name="Salamov A."/>
            <person name="Andreopoulos B."/>
            <person name="Baker S.E."/>
            <person name="Barry K."/>
            <person name="Bills G."/>
            <person name="Bluhm B.H."/>
            <person name="Cannon C."/>
            <person name="Castanera R."/>
            <person name="Culley D.E."/>
            <person name="Daum C."/>
            <person name="Ezra D."/>
            <person name="Gonzalez J.B."/>
            <person name="Henrissat B."/>
            <person name="Kuo A."/>
            <person name="Liang C."/>
            <person name="Lipzen A."/>
            <person name="Lutzoni F."/>
            <person name="Magnuson J."/>
            <person name="Mondo S."/>
            <person name="Nolan M."/>
            <person name="Ohm R."/>
            <person name="Pangilinan J."/>
            <person name="Park H.-J.H."/>
            <person name="Ramirez L."/>
            <person name="Alfaro M."/>
            <person name="Sun H."/>
            <person name="Tritt A."/>
            <person name="Yoshinaga Y."/>
            <person name="Zwiers L.-H.L."/>
            <person name="Turgeon B.G."/>
            <person name="Goodwin S.B."/>
            <person name="Spatafora J.W."/>
            <person name="Crous P.W."/>
            <person name="Grigoriev I.V."/>
        </authorList>
    </citation>
    <scope>NUCLEOTIDE SEQUENCE [LARGE SCALE GENOMIC DNA]</scope>
    <source>
        <strain evidence="2 3">CBS 611.86</strain>
    </source>
</reference>
<dbReference type="AlphaFoldDB" id="A0A7C8M544"/>
<comment type="caution">
    <text evidence="2">The sequence shown here is derived from an EMBL/GenBank/DDBJ whole genome shotgun (WGS) entry which is preliminary data.</text>
</comment>
<gene>
    <name evidence="2" type="ORF">BDV95DRAFT_244391</name>
</gene>
<feature type="compositionally biased region" description="Polar residues" evidence="1">
    <location>
        <begin position="137"/>
        <end position="156"/>
    </location>
</feature>
<dbReference type="Proteomes" id="UP000481861">
    <property type="component" value="Unassembled WGS sequence"/>
</dbReference>
<evidence type="ECO:0000256" key="1">
    <source>
        <dbReference type="SAM" id="MobiDB-lite"/>
    </source>
</evidence>
<evidence type="ECO:0000313" key="3">
    <source>
        <dbReference type="Proteomes" id="UP000481861"/>
    </source>
</evidence>
<sequence>MVSGVLVFCDRRASPIAGCTGTVGGAEPPRHQGPSVFVCRIMPIEFNFTHLAPLSHICPISTRPALLRMDENRSLRATRAKRATVAFDAGTNPPGAKKAGKRKAPASGTQPDNGAPKKADKRSTAVRKGGLARQALEPTSGNNRAPVTASEPSGAQNAEIVELTEDDDLGENFDDAGLDLYSGEGVAATAAVEEFARGVESAPPAGSQRGNRGAESVGVREGVGAEIANRERLAARDVSEGLFVRDEVDEAQIDDTLVNVRRRAGVGNFDKAAIATAYDSDTVRLYNLDKAEL</sequence>
<name>A0A7C8M544_9PLEO</name>
<keyword evidence="3" id="KW-1185">Reference proteome</keyword>
<proteinExistence type="predicted"/>
<protein>
    <submittedName>
        <fullName evidence="2">Uncharacterized protein</fullName>
    </submittedName>
</protein>
<feature type="region of interest" description="Disordered" evidence="1">
    <location>
        <begin position="82"/>
        <end position="157"/>
    </location>
</feature>
<evidence type="ECO:0000313" key="2">
    <source>
        <dbReference type="EMBL" id="KAF2865983.1"/>
    </source>
</evidence>
<accession>A0A7C8M544</accession>